<evidence type="ECO:0000313" key="5">
    <source>
        <dbReference type="EnsemblPlants" id="KEH32808"/>
    </source>
</evidence>
<reference evidence="4" key="4">
    <citation type="journal article" date="2018" name="Nat. Plants">
        <title>Whole-genome landscape of Medicago truncatula symbiotic genes.</title>
        <authorList>
            <person name="Pecrix Y."/>
            <person name="Gamas P."/>
            <person name="Carrere S."/>
        </authorList>
    </citation>
    <scope>NUCLEOTIDE SEQUENCE</scope>
    <source>
        <tissue evidence="4">Leaves</tissue>
    </source>
</reference>
<evidence type="ECO:0000313" key="3">
    <source>
        <dbReference type="EMBL" id="KEH32808.1"/>
    </source>
</evidence>
<dbReference type="InterPro" id="IPR050796">
    <property type="entry name" value="SCF_F-box_component"/>
</dbReference>
<dbReference type="InterPro" id="IPR006527">
    <property type="entry name" value="F-box-assoc_dom_typ1"/>
</dbReference>
<dbReference type="Proteomes" id="UP000002051">
    <property type="component" value="Chromosome 3"/>
</dbReference>
<sequence>MKFGTKGDDRNTVSTQLMKKKRKYAKRRRSPTITGTLPALPFDLVAEIFCRLPVKLLLQLQCLGKLWKSLISDPKFTKKHLQFSKVFQHNHHLIAYTTGVIDKLILKDSTIPSIFKAAMSTSRIRLTKLWPPDILDRESINLMRVCSCDGILCLTHEGYFFGHSAVLWNPSIRRFNMLPALGNPGKKVRGSTKYSFGYDYFTHTYKIVAVSFFYDKSYEVLVYTLGTDSWRRIQDLPYYGYISEPGVFARGTINWLAHESSSSHNIVSLDLEKESYQKLLKPNLETNSWTLRALMDRLYIIASFKTFVDIWIMKDYDNEEPWNKLYRVPYMQVHGLYPNDGPLYITEDDQVLIYYKHWEELMVTVYDSKSGTFNMSARQKINGFYSPAVYVESLISPCS</sequence>
<dbReference type="EMBL" id="PSQE01000003">
    <property type="protein sequence ID" value="RHN65277.1"/>
    <property type="molecule type" value="Genomic_DNA"/>
</dbReference>
<feature type="compositionally biased region" description="Basic and acidic residues" evidence="1">
    <location>
        <begin position="1"/>
        <end position="11"/>
    </location>
</feature>
<feature type="region of interest" description="Disordered" evidence="1">
    <location>
        <begin position="1"/>
        <end position="30"/>
    </location>
</feature>
<dbReference type="PANTHER" id="PTHR31672:SF13">
    <property type="entry name" value="F-BOX PROTEIN CPR30-LIKE"/>
    <property type="match status" value="1"/>
</dbReference>
<dbReference type="AlphaFoldDB" id="A0A072UUS3"/>
<evidence type="ECO:0000313" key="4">
    <source>
        <dbReference type="EMBL" id="RHN65277.1"/>
    </source>
</evidence>
<dbReference type="Pfam" id="PF00646">
    <property type="entry name" value="F-box"/>
    <property type="match status" value="1"/>
</dbReference>
<feature type="domain" description="F-box" evidence="2">
    <location>
        <begin position="34"/>
        <end position="86"/>
    </location>
</feature>
<name>A0A072UUS3_MEDTR</name>
<dbReference type="PROSITE" id="PS50181">
    <property type="entry name" value="FBOX"/>
    <property type="match status" value="1"/>
</dbReference>
<dbReference type="Gene3D" id="1.20.1280.50">
    <property type="match status" value="1"/>
</dbReference>
<dbReference type="Proteomes" id="UP000265566">
    <property type="component" value="Chromosome 3"/>
</dbReference>
<dbReference type="InterPro" id="IPR017451">
    <property type="entry name" value="F-box-assoc_interact_dom"/>
</dbReference>
<dbReference type="Pfam" id="PF07734">
    <property type="entry name" value="FBA_1"/>
    <property type="match status" value="1"/>
</dbReference>
<dbReference type="CDD" id="cd22157">
    <property type="entry name" value="F-box_AtFBW1-like"/>
    <property type="match status" value="1"/>
</dbReference>
<protein>
    <submittedName>
        <fullName evidence="3">F-box protein interaction domain protein</fullName>
    </submittedName>
    <submittedName>
        <fullName evidence="4">Putative F-box domain-containing protein</fullName>
    </submittedName>
</protein>
<organism evidence="3 6">
    <name type="scientific">Medicago truncatula</name>
    <name type="common">Barrel medic</name>
    <name type="synonym">Medicago tribuloides</name>
    <dbReference type="NCBI Taxonomy" id="3880"/>
    <lineage>
        <taxon>Eukaryota</taxon>
        <taxon>Viridiplantae</taxon>
        <taxon>Streptophyta</taxon>
        <taxon>Embryophyta</taxon>
        <taxon>Tracheophyta</taxon>
        <taxon>Spermatophyta</taxon>
        <taxon>Magnoliopsida</taxon>
        <taxon>eudicotyledons</taxon>
        <taxon>Gunneridae</taxon>
        <taxon>Pentapetalae</taxon>
        <taxon>rosids</taxon>
        <taxon>fabids</taxon>
        <taxon>Fabales</taxon>
        <taxon>Fabaceae</taxon>
        <taxon>Papilionoideae</taxon>
        <taxon>50 kb inversion clade</taxon>
        <taxon>NPAAA clade</taxon>
        <taxon>Hologalegina</taxon>
        <taxon>IRL clade</taxon>
        <taxon>Trifolieae</taxon>
        <taxon>Medicago</taxon>
    </lineage>
</organism>
<dbReference type="PANTHER" id="PTHR31672">
    <property type="entry name" value="BNACNNG10540D PROTEIN"/>
    <property type="match status" value="1"/>
</dbReference>
<evidence type="ECO:0000259" key="2">
    <source>
        <dbReference type="PROSITE" id="PS50181"/>
    </source>
</evidence>
<reference evidence="5" key="3">
    <citation type="submission" date="2015-04" db="UniProtKB">
        <authorList>
            <consortium name="EnsemblPlants"/>
        </authorList>
    </citation>
    <scope>IDENTIFICATION</scope>
    <source>
        <strain evidence="5">cv. Jemalong A17</strain>
    </source>
</reference>
<proteinExistence type="predicted"/>
<dbReference type="HOGENOM" id="CLU_027176_1_4_1"/>
<dbReference type="InterPro" id="IPR001810">
    <property type="entry name" value="F-box_dom"/>
</dbReference>
<dbReference type="SUPFAM" id="SSF81383">
    <property type="entry name" value="F-box domain"/>
    <property type="match status" value="1"/>
</dbReference>
<dbReference type="EnsemblPlants" id="KEH32808">
    <property type="protein sequence ID" value="KEH32808"/>
    <property type="gene ID" value="MTR_3g006530"/>
</dbReference>
<dbReference type="InterPro" id="IPR036047">
    <property type="entry name" value="F-box-like_dom_sf"/>
</dbReference>
<keyword evidence="6" id="KW-1185">Reference proteome</keyword>
<reference evidence="3 6" key="1">
    <citation type="journal article" date="2011" name="Nature">
        <title>The Medicago genome provides insight into the evolution of rhizobial symbioses.</title>
        <authorList>
            <person name="Young N.D."/>
            <person name="Debelle F."/>
            <person name="Oldroyd G.E."/>
            <person name="Geurts R."/>
            <person name="Cannon S.B."/>
            <person name="Udvardi M.K."/>
            <person name="Benedito V.A."/>
            <person name="Mayer K.F."/>
            <person name="Gouzy J."/>
            <person name="Schoof H."/>
            <person name="Van de Peer Y."/>
            <person name="Proost S."/>
            <person name="Cook D.R."/>
            <person name="Meyers B.C."/>
            <person name="Spannagl M."/>
            <person name="Cheung F."/>
            <person name="De Mita S."/>
            <person name="Krishnakumar V."/>
            <person name="Gundlach H."/>
            <person name="Zhou S."/>
            <person name="Mudge J."/>
            <person name="Bharti A.K."/>
            <person name="Murray J.D."/>
            <person name="Naoumkina M.A."/>
            <person name="Rosen B."/>
            <person name="Silverstein K.A."/>
            <person name="Tang H."/>
            <person name="Rombauts S."/>
            <person name="Zhao P.X."/>
            <person name="Zhou P."/>
            <person name="Barbe V."/>
            <person name="Bardou P."/>
            <person name="Bechner M."/>
            <person name="Bellec A."/>
            <person name="Berger A."/>
            <person name="Berges H."/>
            <person name="Bidwell S."/>
            <person name="Bisseling T."/>
            <person name="Choisne N."/>
            <person name="Couloux A."/>
            <person name="Denny R."/>
            <person name="Deshpande S."/>
            <person name="Dai X."/>
            <person name="Doyle J.J."/>
            <person name="Dudez A.M."/>
            <person name="Farmer A.D."/>
            <person name="Fouteau S."/>
            <person name="Franken C."/>
            <person name="Gibelin C."/>
            <person name="Gish J."/>
            <person name="Goldstein S."/>
            <person name="Gonzalez A.J."/>
            <person name="Green P.J."/>
            <person name="Hallab A."/>
            <person name="Hartog M."/>
            <person name="Hua A."/>
            <person name="Humphray S.J."/>
            <person name="Jeong D.H."/>
            <person name="Jing Y."/>
            <person name="Jocker A."/>
            <person name="Kenton S.M."/>
            <person name="Kim D.J."/>
            <person name="Klee K."/>
            <person name="Lai H."/>
            <person name="Lang C."/>
            <person name="Lin S."/>
            <person name="Macmil S.L."/>
            <person name="Magdelenat G."/>
            <person name="Matthews L."/>
            <person name="McCorrison J."/>
            <person name="Monaghan E.L."/>
            <person name="Mun J.H."/>
            <person name="Najar F.Z."/>
            <person name="Nicholson C."/>
            <person name="Noirot C."/>
            <person name="O'Bleness M."/>
            <person name="Paule C.R."/>
            <person name="Poulain J."/>
            <person name="Prion F."/>
            <person name="Qin B."/>
            <person name="Qu C."/>
            <person name="Retzel E.F."/>
            <person name="Riddle C."/>
            <person name="Sallet E."/>
            <person name="Samain S."/>
            <person name="Samson N."/>
            <person name="Sanders I."/>
            <person name="Saurat O."/>
            <person name="Scarpelli C."/>
            <person name="Schiex T."/>
            <person name="Segurens B."/>
            <person name="Severin A.J."/>
            <person name="Sherrier D.J."/>
            <person name="Shi R."/>
            <person name="Sims S."/>
            <person name="Singer S.R."/>
            <person name="Sinharoy S."/>
            <person name="Sterck L."/>
            <person name="Viollet A."/>
            <person name="Wang B.B."/>
            <person name="Wang K."/>
            <person name="Wang M."/>
            <person name="Wang X."/>
            <person name="Warfsmann J."/>
            <person name="Weissenbach J."/>
            <person name="White D.D."/>
            <person name="White J.D."/>
            <person name="Wiley G.B."/>
            <person name="Wincker P."/>
            <person name="Xing Y."/>
            <person name="Yang L."/>
            <person name="Yao Z."/>
            <person name="Ying F."/>
            <person name="Zhai J."/>
            <person name="Zhou L."/>
            <person name="Zuber A."/>
            <person name="Denarie J."/>
            <person name="Dixon R.A."/>
            <person name="May G.D."/>
            <person name="Schwartz D.C."/>
            <person name="Rogers J."/>
            <person name="Quetier F."/>
            <person name="Town C.D."/>
            <person name="Roe B.A."/>
        </authorList>
    </citation>
    <scope>NUCLEOTIDE SEQUENCE [LARGE SCALE GENOMIC DNA]</scope>
    <source>
        <strain evidence="3">A17</strain>
        <strain evidence="5 6">cv. Jemalong A17</strain>
    </source>
</reference>
<dbReference type="EMBL" id="CM001219">
    <property type="protein sequence ID" value="KEH32808.1"/>
    <property type="molecule type" value="Genomic_DNA"/>
</dbReference>
<evidence type="ECO:0000256" key="1">
    <source>
        <dbReference type="SAM" id="MobiDB-lite"/>
    </source>
</evidence>
<feature type="compositionally biased region" description="Basic residues" evidence="1">
    <location>
        <begin position="18"/>
        <end position="30"/>
    </location>
</feature>
<dbReference type="OrthoDB" id="909284at2759"/>
<dbReference type="NCBIfam" id="TIGR01640">
    <property type="entry name" value="F_box_assoc_1"/>
    <property type="match status" value="1"/>
</dbReference>
<dbReference type="STRING" id="3880.A0A072UUS3"/>
<dbReference type="SMART" id="SM00256">
    <property type="entry name" value="FBOX"/>
    <property type="match status" value="1"/>
</dbReference>
<dbReference type="KEGG" id="mtr:25488466"/>
<reference evidence="3 6" key="2">
    <citation type="journal article" date="2014" name="BMC Genomics">
        <title>An improved genome release (version Mt4.0) for the model legume Medicago truncatula.</title>
        <authorList>
            <person name="Tang H."/>
            <person name="Krishnakumar V."/>
            <person name="Bidwell S."/>
            <person name="Rosen B."/>
            <person name="Chan A."/>
            <person name="Zhou S."/>
            <person name="Gentzbittel L."/>
            <person name="Childs K.L."/>
            <person name="Yandell M."/>
            <person name="Gundlach H."/>
            <person name="Mayer K.F."/>
            <person name="Schwartz D.C."/>
            <person name="Town C.D."/>
        </authorList>
    </citation>
    <scope>GENOME REANNOTATION</scope>
    <source>
        <strain evidence="3">A17</strain>
        <strain evidence="5 6">cv. Jemalong A17</strain>
    </source>
</reference>
<dbReference type="Gramene" id="rna13099">
    <property type="protein sequence ID" value="RHN65277.1"/>
    <property type="gene ID" value="gene13099"/>
</dbReference>
<evidence type="ECO:0000313" key="6">
    <source>
        <dbReference type="Proteomes" id="UP000002051"/>
    </source>
</evidence>
<gene>
    <name evidence="5" type="primary">25488466</name>
    <name evidence="3" type="ordered locus">MTR_3g006530</name>
    <name evidence="4" type="ORF">MtrunA17_Chr3g0078171</name>
</gene>
<accession>A0A072UUS3</accession>